<dbReference type="InterPro" id="IPR052177">
    <property type="entry name" value="Divisome_Glycosyl_Hydrolase"/>
</dbReference>
<feature type="non-terminal residue" evidence="3">
    <location>
        <position position="296"/>
    </location>
</feature>
<evidence type="ECO:0000256" key="1">
    <source>
        <dbReference type="ARBA" id="ARBA00022729"/>
    </source>
</evidence>
<reference evidence="3 4" key="1">
    <citation type="submission" date="2018-08" db="EMBL/GenBank/DDBJ databases">
        <title>Recombination of ecologically and evolutionarily significant loci maintains genetic cohesion in the Pseudomonas syringae species complex.</title>
        <authorList>
            <person name="Dillon M."/>
            <person name="Thakur S."/>
            <person name="Almeida R.N.D."/>
            <person name="Weir B.S."/>
            <person name="Guttman D.S."/>
        </authorList>
    </citation>
    <scope>NUCLEOTIDE SEQUENCE [LARGE SCALE GENOMIC DNA]</scope>
    <source>
        <strain evidence="3 4">ICMP 9829</strain>
    </source>
</reference>
<dbReference type="InterPro" id="IPR017853">
    <property type="entry name" value="GH"/>
</dbReference>
<protein>
    <recommendedName>
        <fullName evidence="2">Glycosyl hydrolase-like 10 domain-containing protein</fullName>
    </recommendedName>
</protein>
<evidence type="ECO:0000259" key="2">
    <source>
        <dbReference type="Pfam" id="PF02638"/>
    </source>
</evidence>
<proteinExistence type="predicted"/>
<evidence type="ECO:0000313" key="3">
    <source>
        <dbReference type="EMBL" id="RMU07901.1"/>
    </source>
</evidence>
<gene>
    <name evidence="3" type="ORF">ALP36_05166</name>
</gene>
<dbReference type="SUPFAM" id="SSF51445">
    <property type="entry name" value="(Trans)glycosidases"/>
    <property type="match status" value="1"/>
</dbReference>
<accession>A0A3M5RFN2</accession>
<comment type="caution">
    <text evidence="3">The sequence shown here is derived from an EMBL/GenBank/DDBJ whole genome shotgun (WGS) entry which is preliminary data.</text>
</comment>
<dbReference type="Gene3D" id="3.20.20.80">
    <property type="entry name" value="Glycosidases"/>
    <property type="match status" value="1"/>
</dbReference>
<organism evidence="3 4">
    <name type="scientific">Pseudomonas syringae pv. coriandricola</name>
    <dbReference type="NCBI Taxonomy" id="264453"/>
    <lineage>
        <taxon>Bacteria</taxon>
        <taxon>Pseudomonadati</taxon>
        <taxon>Pseudomonadota</taxon>
        <taxon>Gammaproteobacteria</taxon>
        <taxon>Pseudomonadales</taxon>
        <taxon>Pseudomonadaceae</taxon>
        <taxon>Pseudomonas</taxon>
    </lineage>
</organism>
<keyword evidence="1" id="KW-0732">Signal</keyword>
<evidence type="ECO:0000313" key="4">
    <source>
        <dbReference type="Proteomes" id="UP000274212"/>
    </source>
</evidence>
<dbReference type="AlphaFoldDB" id="A0A3M5RFN2"/>
<dbReference type="PANTHER" id="PTHR43405">
    <property type="entry name" value="GLYCOSYL HYDROLASE DIGH"/>
    <property type="match status" value="1"/>
</dbReference>
<feature type="domain" description="Glycosyl hydrolase-like 10" evidence="2">
    <location>
        <begin position="55"/>
        <end position="296"/>
    </location>
</feature>
<dbReference type="InterPro" id="IPR003790">
    <property type="entry name" value="GHL10"/>
</dbReference>
<dbReference type="Pfam" id="PF02638">
    <property type="entry name" value="GHL10"/>
    <property type="match status" value="1"/>
</dbReference>
<dbReference type="PANTHER" id="PTHR43405:SF1">
    <property type="entry name" value="GLYCOSYL HYDROLASE DIGH"/>
    <property type="match status" value="1"/>
</dbReference>
<sequence>MAIICSAMVTYQRLGRCSARSCMGISKCPCMDSIFCSLRTIPKGEIAMATANKNLKATWVATVTNLDWPSASSLTITDEAARVSTQKEELTGILDDIVAMKMNAVIFQVVPCADALYASDLLPWSKYLTDTLGKNPGFDPLAYAVEQAHARHIELHAWVNPYRISMNASDGTMEELNNSSSDSPASVFNTHPEWTGTAANRFVLNPGIPEVQAWVGSIVEEIVTKYDVDAIQFDDYFYYETADSLLQDDATYQTYNTTFTTKADWRRNNTYSLVDACHKKIAAVNTDVLLGISPAG</sequence>
<name>A0A3M5RFN2_9PSED</name>
<dbReference type="Proteomes" id="UP000274212">
    <property type="component" value="Unassembled WGS sequence"/>
</dbReference>
<dbReference type="EMBL" id="RBTT01000201">
    <property type="protein sequence ID" value="RMU07901.1"/>
    <property type="molecule type" value="Genomic_DNA"/>
</dbReference>